<evidence type="ECO:0000313" key="1">
    <source>
        <dbReference type="EMBL" id="MBY26269.1"/>
    </source>
</evidence>
<gene>
    <name evidence="1" type="primary">Enpp5_0</name>
    <name evidence="1" type="ORF">g.75495</name>
</gene>
<proteinExistence type="predicted"/>
<dbReference type="SUPFAM" id="SSF53649">
    <property type="entry name" value="Alkaline phosphatase-like"/>
    <property type="match status" value="1"/>
</dbReference>
<dbReference type="PANTHER" id="PTHR10151">
    <property type="entry name" value="ECTONUCLEOTIDE PYROPHOSPHATASE/PHOSPHODIESTERASE"/>
    <property type="match status" value="1"/>
</dbReference>
<dbReference type="InterPro" id="IPR017850">
    <property type="entry name" value="Alkaline_phosphatase_core_sf"/>
</dbReference>
<organism evidence="1">
    <name type="scientific">Schizaphis graminum</name>
    <name type="common">Green bug aphid</name>
    <dbReference type="NCBI Taxonomy" id="13262"/>
    <lineage>
        <taxon>Eukaryota</taxon>
        <taxon>Metazoa</taxon>
        <taxon>Ecdysozoa</taxon>
        <taxon>Arthropoda</taxon>
        <taxon>Hexapoda</taxon>
        <taxon>Insecta</taxon>
        <taxon>Pterygota</taxon>
        <taxon>Neoptera</taxon>
        <taxon>Paraneoptera</taxon>
        <taxon>Hemiptera</taxon>
        <taxon>Sternorrhyncha</taxon>
        <taxon>Aphidomorpha</taxon>
        <taxon>Aphidoidea</taxon>
        <taxon>Aphididae</taxon>
        <taxon>Aphidini</taxon>
        <taxon>Schizaphis</taxon>
    </lineage>
</organism>
<dbReference type="EMBL" id="GGMR01013650">
    <property type="protein sequence ID" value="MBY26269.1"/>
    <property type="molecule type" value="Transcribed_RNA"/>
</dbReference>
<dbReference type="PANTHER" id="PTHR10151:SF120">
    <property type="entry name" value="BIS(5'-ADENOSYL)-TRIPHOSPHATASE"/>
    <property type="match status" value="1"/>
</dbReference>
<dbReference type="InterPro" id="IPR002591">
    <property type="entry name" value="Phosphodiest/P_Trfase"/>
</dbReference>
<dbReference type="CDD" id="cd16018">
    <property type="entry name" value="Enpp"/>
    <property type="match status" value="1"/>
</dbReference>
<name>A0A2S2P9Z8_SCHGA</name>
<reference evidence="1" key="1">
    <citation type="submission" date="2018-04" db="EMBL/GenBank/DDBJ databases">
        <title>Transcriptome of Schizaphis graminum biotype I.</title>
        <authorList>
            <person name="Scully E.D."/>
            <person name="Geib S.M."/>
            <person name="Palmer N.A."/>
            <person name="Koch K."/>
            <person name="Bradshaw J."/>
            <person name="Heng-Moss T."/>
            <person name="Sarath G."/>
        </authorList>
    </citation>
    <scope>NUCLEOTIDE SEQUENCE</scope>
</reference>
<dbReference type="GO" id="GO:0016787">
    <property type="term" value="F:hydrolase activity"/>
    <property type="evidence" value="ECO:0007669"/>
    <property type="project" value="UniProtKB-ARBA"/>
</dbReference>
<accession>A0A2S2P9Z8</accession>
<dbReference type="AlphaFoldDB" id="A0A2S2P9Z8"/>
<dbReference type="Pfam" id="PF01663">
    <property type="entry name" value="Phosphodiest"/>
    <property type="match status" value="1"/>
</dbReference>
<sequence length="474" mass="53949">MPRVGSDAFFGPLLSTSPPSAVGHMFRPAAVQCYWVAAIFVVTVAGVPAINRHPVTVVVSFDGFRPDYIQPDTTPTMARFRDASAAPPYMRSAFPTKTFVNHFTIATGMYPETHGVLDNYMFDKNNKTMHYTYEQFHYDDSLVPIWIQNEVNGDGRYSGVMMWPGSDFAYQGKKPTYLQIYNHSMHWNTRIDKIMSWIKDENKPANLVYMYFDEPDKTGHLNGINSKEIQNQIVRVDIALRYLLNHIKSENLENKINLIILSDHGMDTVTYDRMIHLDKYVTNTTYKKVSSGPNVFIHPNEHKFDEIYTNLSKIANTTKTFSVFKKDQLLDRWHMKNNTRLNNIIYLLANPGYAFWDEYYELILNGTTKEKFNVGVHGYDNEEPQMRAIFMASGPAFKQNYTAKPFDNVDLYSLICRIASLSEPNRRPDGTIKGVEQLLSNNKSGGTAAAITSTAPVIGILSAMLLHMITAHSL</sequence>
<dbReference type="Gene3D" id="3.40.720.10">
    <property type="entry name" value="Alkaline Phosphatase, subunit A"/>
    <property type="match status" value="1"/>
</dbReference>
<dbReference type="Gene3D" id="3.30.1360.180">
    <property type="match status" value="1"/>
</dbReference>
<protein>
    <submittedName>
        <fullName evidence="1">Ectonucleotide pyrophosphatase/phosphodiesterase family member 5</fullName>
    </submittedName>
</protein>